<dbReference type="InterPro" id="IPR001375">
    <property type="entry name" value="Peptidase_S9_cat"/>
</dbReference>
<dbReference type="PANTHER" id="PTHR42776">
    <property type="entry name" value="SERINE PEPTIDASE S9 FAMILY MEMBER"/>
    <property type="match status" value="1"/>
</dbReference>
<dbReference type="InterPro" id="IPR002471">
    <property type="entry name" value="Pept_S9_AS"/>
</dbReference>
<dbReference type="Pfam" id="PF00326">
    <property type="entry name" value="Peptidase_S9"/>
    <property type="match status" value="1"/>
</dbReference>
<dbReference type="PANTHER" id="PTHR42776:SF4">
    <property type="entry name" value="ACYLAMINO-ACID-RELEASING ENZYME"/>
    <property type="match status" value="1"/>
</dbReference>
<gene>
    <name evidence="3" type="ORF">SPARVUS_LOCUS2510153</name>
</gene>
<evidence type="ECO:0000256" key="1">
    <source>
        <dbReference type="ARBA" id="ARBA00022801"/>
    </source>
</evidence>
<comment type="caution">
    <text evidence="3">The sequence shown here is derived from an EMBL/GenBank/DDBJ whole genome shotgun (WGS) entry which is preliminary data.</text>
</comment>
<feature type="domain" description="Peptidase S9 prolyl oligopeptidase catalytic" evidence="2">
    <location>
        <begin position="5"/>
        <end position="102"/>
    </location>
</feature>
<evidence type="ECO:0000313" key="3">
    <source>
        <dbReference type="EMBL" id="CAI9544606.1"/>
    </source>
</evidence>
<proteinExistence type="predicted"/>
<reference evidence="3" key="1">
    <citation type="submission" date="2023-05" db="EMBL/GenBank/DDBJ databases">
        <authorList>
            <person name="Stuckert A."/>
        </authorList>
    </citation>
    <scope>NUCLEOTIDE SEQUENCE</scope>
</reference>
<evidence type="ECO:0000313" key="4">
    <source>
        <dbReference type="Proteomes" id="UP001162483"/>
    </source>
</evidence>
<dbReference type="EMBL" id="CATNWA010003132">
    <property type="protein sequence ID" value="CAI9544606.1"/>
    <property type="molecule type" value="Genomic_DNA"/>
</dbReference>
<keyword evidence="1" id="KW-0378">Hydrolase</keyword>
<keyword evidence="4" id="KW-1185">Reference proteome</keyword>
<sequence length="113" mass="12457">MSLLGRIGDQDVKDVQTAVLQVLQEEPVDPQKVSLCGGSHGGLISCHLIGQYPDFYKSCTVRNPVTNITTMAGSTDIPDWCYEESGYTYSYQTLPNGAHLEEMLKKSPIIYIS</sequence>
<dbReference type="SUPFAM" id="SSF53474">
    <property type="entry name" value="alpha/beta-Hydrolases"/>
    <property type="match status" value="1"/>
</dbReference>
<dbReference type="InterPro" id="IPR029058">
    <property type="entry name" value="AB_hydrolase_fold"/>
</dbReference>
<dbReference type="Proteomes" id="UP001162483">
    <property type="component" value="Unassembled WGS sequence"/>
</dbReference>
<dbReference type="PROSITE" id="PS00708">
    <property type="entry name" value="PRO_ENDOPEP_SER"/>
    <property type="match status" value="1"/>
</dbReference>
<accession>A0ABN9BAY0</accession>
<protein>
    <recommendedName>
        <fullName evidence="2">Peptidase S9 prolyl oligopeptidase catalytic domain-containing protein</fullName>
    </recommendedName>
</protein>
<evidence type="ECO:0000259" key="2">
    <source>
        <dbReference type="Pfam" id="PF00326"/>
    </source>
</evidence>
<organism evidence="3 4">
    <name type="scientific">Staurois parvus</name>
    <dbReference type="NCBI Taxonomy" id="386267"/>
    <lineage>
        <taxon>Eukaryota</taxon>
        <taxon>Metazoa</taxon>
        <taxon>Chordata</taxon>
        <taxon>Craniata</taxon>
        <taxon>Vertebrata</taxon>
        <taxon>Euteleostomi</taxon>
        <taxon>Amphibia</taxon>
        <taxon>Batrachia</taxon>
        <taxon>Anura</taxon>
        <taxon>Neobatrachia</taxon>
        <taxon>Ranoidea</taxon>
        <taxon>Ranidae</taxon>
        <taxon>Staurois</taxon>
    </lineage>
</organism>
<name>A0ABN9BAY0_9NEOB</name>
<dbReference type="Gene3D" id="3.40.50.1820">
    <property type="entry name" value="alpha/beta hydrolase"/>
    <property type="match status" value="1"/>
</dbReference>
<feature type="non-terminal residue" evidence="3">
    <location>
        <position position="113"/>
    </location>
</feature>